<evidence type="ECO:0000313" key="3">
    <source>
        <dbReference type="Ensembl" id="ENSXETP00000115204"/>
    </source>
</evidence>
<accession>A0A803K4J4</accession>
<dbReference type="InterPro" id="IPR013787">
    <property type="entry name" value="S100_Ca-bd_sub"/>
</dbReference>
<dbReference type="GeneTree" id="ENSGT01070000255800"/>
<dbReference type="GO" id="GO:0046914">
    <property type="term" value="F:transition metal ion binding"/>
    <property type="evidence" value="ECO:0007669"/>
    <property type="project" value="InterPro"/>
</dbReference>
<protein>
    <recommendedName>
        <fullName evidence="2">S100/CaBP-9k-type calcium binding subdomain domain-containing protein</fullName>
    </recommendedName>
</protein>
<dbReference type="Pfam" id="PF01023">
    <property type="entry name" value="S_100"/>
    <property type="match status" value="1"/>
</dbReference>
<dbReference type="Gene3D" id="1.10.238.10">
    <property type="entry name" value="EF-hand"/>
    <property type="match status" value="1"/>
</dbReference>
<dbReference type="PANTHER" id="PTHR11639:SF134">
    <property type="entry name" value="PROTEIN S100-A1-RELATED"/>
    <property type="match status" value="1"/>
</dbReference>
<organism evidence="3">
    <name type="scientific">Xenopus tropicalis</name>
    <name type="common">Western clawed frog</name>
    <name type="synonym">Silurana tropicalis</name>
    <dbReference type="NCBI Taxonomy" id="8364"/>
    <lineage>
        <taxon>Eukaryota</taxon>
        <taxon>Metazoa</taxon>
        <taxon>Chordata</taxon>
        <taxon>Craniata</taxon>
        <taxon>Vertebrata</taxon>
        <taxon>Euteleostomi</taxon>
        <taxon>Amphibia</taxon>
        <taxon>Batrachia</taxon>
        <taxon>Anura</taxon>
        <taxon>Pipoidea</taxon>
        <taxon>Pipidae</taxon>
        <taxon>Xenopodinae</taxon>
        <taxon>Xenopus</taxon>
        <taxon>Silurana</taxon>
    </lineage>
</organism>
<dbReference type="Ensembl" id="ENSXETT00000111831">
    <property type="protein sequence ID" value="ENSXETP00000115204"/>
    <property type="gene ID" value="ENSXETG00000047387"/>
</dbReference>
<proteinExistence type="inferred from homology"/>
<dbReference type="PANTHER" id="PTHR11639">
    <property type="entry name" value="S100 CALCIUM-BINDING PROTEIN"/>
    <property type="match status" value="1"/>
</dbReference>
<reference evidence="3" key="1">
    <citation type="journal article" date="2010" name="Science">
        <title>The genome of the Western clawed frog Xenopus tropicalis.</title>
        <authorList>
            <person name="Hellsten U."/>
            <person name="Harland R.M."/>
            <person name="Gilchrist M.J."/>
            <person name="Hendrix D."/>
            <person name="Jurka J."/>
            <person name="Kapitonov V."/>
            <person name="Ovcharenko I."/>
            <person name="Putnam N.H."/>
            <person name="Shu S."/>
            <person name="Taher L."/>
            <person name="Blitz I.L."/>
            <person name="Blumberg B."/>
            <person name="Dichmann D.S."/>
            <person name="Dubchak I."/>
            <person name="Amaya E."/>
            <person name="Detter J.C."/>
            <person name="Fletcher R."/>
            <person name="Gerhard D.S."/>
            <person name="Goodstein D."/>
            <person name="Graves T."/>
            <person name="Grigoriev I.V."/>
            <person name="Grimwood J."/>
            <person name="Kawashima T."/>
            <person name="Lindquist E."/>
            <person name="Lucas S.M."/>
            <person name="Mead P.E."/>
            <person name="Mitros T."/>
            <person name="Ogino H."/>
            <person name="Ohta Y."/>
            <person name="Poliakov A.V."/>
            <person name="Pollet N."/>
            <person name="Robert J."/>
            <person name="Salamov A."/>
            <person name="Sater A.K."/>
            <person name="Schmutz J."/>
            <person name="Terry A."/>
            <person name="Vize P.D."/>
            <person name="Warren W.C."/>
            <person name="Wells D."/>
            <person name="Wills A."/>
            <person name="Wilson R.K."/>
            <person name="Zimmerman L.B."/>
            <person name="Zorn A.M."/>
            <person name="Grainger R."/>
            <person name="Grammer T."/>
            <person name="Khokha M.K."/>
            <person name="Richardson P.M."/>
            <person name="Rokhsar D.S."/>
        </authorList>
    </citation>
    <scope>NUCLEOTIDE SEQUENCE [LARGE SCALE GENOMIC DNA]</scope>
    <source>
        <strain evidence="3">Nigerian</strain>
    </source>
</reference>
<comment type="similarity">
    <text evidence="1">Belongs to the S-100 family.</text>
</comment>
<dbReference type="SUPFAM" id="SSF47473">
    <property type="entry name" value="EF-hand"/>
    <property type="match status" value="1"/>
</dbReference>
<sequence>MGVSLFTRSLSRCSCPFLVQIPYCPSWTMAAEQSATKLTHAEKCIRDLVQTFYDCSRKDADQENLSLGEFTELVKKNFPHYLEGVNMEDKIKELDTNNDKQMKFSEYWKLIGELAKNAKRCEKAKHQC</sequence>
<dbReference type="InterPro" id="IPR011992">
    <property type="entry name" value="EF-hand-dom_pair"/>
</dbReference>
<dbReference type="InParanoid" id="A0A803K4J4"/>
<evidence type="ECO:0000256" key="1">
    <source>
        <dbReference type="ARBA" id="ARBA00007323"/>
    </source>
</evidence>
<dbReference type="AlphaFoldDB" id="A0A803K4J4"/>
<dbReference type="InterPro" id="IPR034325">
    <property type="entry name" value="S-100_dom"/>
</dbReference>
<dbReference type="SMART" id="SM01394">
    <property type="entry name" value="S_100"/>
    <property type="match status" value="1"/>
</dbReference>
<feature type="domain" description="S100/CaBP-9k-type calcium binding subdomain" evidence="2">
    <location>
        <begin position="41"/>
        <end position="83"/>
    </location>
</feature>
<dbReference type="CDD" id="cd00213">
    <property type="entry name" value="S-100"/>
    <property type="match status" value="1"/>
</dbReference>
<evidence type="ECO:0000259" key="2">
    <source>
        <dbReference type="SMART" id="SM01394"/>
    </source>
</evidence>
<reference evidence="3" key="2">
    <citation type="submission" date="2021-03" db="UniProtKB">
        <authorList>
            <consortium name="Ensembl"/>
        </authorList>
    </citation>
    <scope>IDENTIFICATION</scope>
</reference>
<name>A0A803K4J4_XENTR</name>